<dbReference type="GO" id="GO:0000828">
    <property type="term" value="F:inositol hexakisphosphate kinase activity"/>
    <property type="evidence" value="ECO:0007669"/>
    <property type="project" value="TreeGrafter"/>
</dbReference>
<evidence type="ECO:0000256" key="1">
    <source>
        <dbReference type="ARBA" id="ARBA00004236"/>
    </source>
</evidence>
<protein>
    <recommendedName>
        <fullName evidence="16">Inositol hexakisphosphate and diphosphoinositol-pentakisphosphate kinase 1</fullName>
        <ecNumber evidence="4">2.7.4.24</ecNumber>
    </recommendedName>
    <alternativeName>
        <fullName evidence="18">Diphosphoinositol pentakisphosphate kinase 1</fullName>
    </alternativeName>
    <alternativeName>
        <fullName evidence="19">Histidine acid phosphatase domain-containing protein 2A</fullName>
    </alternativeName>
    <alternativeName>
        <fullName evidence="17">InsP6 and PP-IP5 kinase 1</fullName>
    </alternativeName>
</protein>
<dbReference type="Pfam" id="PF00328">
    <property type="entry name" value="His_Phos_2"/>
    <property type="match status" value="2"/>
</dbReference>
<comment type="caution">
    <text evidence="21">The sequence shown here is derived from an EMBL/GenBank/DDBJ whole genome shotgun (WGS) entry which is preliminary data.</text>
</comment>
<dbReference type="CDD" id="cd07061">
    <property type="entry name" value="HP_HAP_like"/>
    <property type="match status" value="1"/>
</dbReference>
<dbReference type="GO" id="GO:0006020">
    <property type="term" value="P:inositol metabolic process"/>
    <property type="evidence" value="ECO:0007669"/>
    <property type="project" value="TreeGrafter"/>
</dbReference>
<organism evidence="21 22">
    <name type="scientific">Liparis tanakae</name>
    <name type="common">Tanaka's snailfish</name>
    <dbReference type="NCBI Taxonomy" id="230148"/>
    <lineage>
        <taxon>Eukaryota</taxon>
        <taxon>Metazoa</taxon>
        <taxon>Chordata</taxon>
        <taxon>Craniata</taxon>
        <taxon>Vertebrata</taxon>
        <taxon>Euteleostomi</taxon>
        <taxon>Actinopterygii</taxon>
        <taxon>Neopterygii</taxon>
        <taxon>Teleostei</taxon>
        <taxon>Neoteleostei</taxon>
        <taxon>Acanthomorphata</taxon>
        <taxon>Eupercaria</taxon>
        <taxon>Perciformes</taxon>
        <taxon>Cottioidei</taxon>
        <taxon>Cottales</taxon>
        <taxon>Liparidae</taxon>
        <taxon>Liparis</taxon>
    </lineage>
</organism>
<evidence type="ECO:0000256" key="2">
    <source>
        <dbReference type="ARBA" id="ARBA00004514"/>
    </source>
</evidence>
<dbReference type="GO" id="GO:0032958">
    <property type="term" value="P:inositol phosphate biosynthetic process"/>
    <property type="evidence" value="ECO:0007669"/>
    <property type="project" value="TreeGrafter"/>
</dbReference>
<keyword evidence="5" id="KW-1003">Cell membrane</keyword>
<dbReference type="GO" id="GO:0033857">
    <property type="term" value="F:5-diphosphoinositol pentakisphosphate 1-kinase activity"/>
    <property type="evidence" value="ECO:0007669"/>
    <property type="project" value="TreeGrafter"/>
</dbReference>
<dbReference type="InterPro" id="IPR037446">
    <property type="entry name" value="His_Pase_VIP1"/>
</dbReference>
<dbReference type="EMBL" id="SRLO01002707">
    <property type="protein sequence ID" value="TNN32422.1"/>
    <property type="molecule type" value="Genomic_DNA"/>
</dbReference>
<dbReference type="Gene3D" id="3.40.50.11950">
    <property type="match status" value="1"/>
</dbReference>
<dbReference type="InterPro" id="IPR033379">
    <property type="entry name" value="Acid_Pase_AS"/>
</dbReference>
<dbReference type="PANTHER" id="PTHR12750">
    <property type="entry name" value="DIPHOSPHOINOSITOL PENTAKISPHOSPHATE KINASE"/>
    <property type="match status" value="1"/>
</dbReference>
<evidence type="ECO:0000256" key="9">
    <source>
        <dbReference type="ARBA" id="ARBA00022741"/>
    </source>
</evidence>
<dbReference type="GO" id="GO:0005524">
    <property type="term" value="F:ATP binding"/>
    <property type="evidence" value="ECO:0007669"/>
    <property type="project" value="UniProtKB-KW"/>
</dbReference>
<dbReference type="PANTHER" id="PTHR12750:SF11">
    <property type="entry name" value="INOSITOL HEXAKISPHOSPHATE AND DIPHOSPHOINOSITOL-PENTAKISPHOSPHATE KINASE 1"/>
    <property type="match status" value="1"/>
</dbReference>
<keyword evidence="6" id="KW-0963">Cytoplasm</keyword>
<evidence type="ECO:0000313" key="22">
    <source>
        <dbReference type="Proteomes" id="UP000314294"/>
    </source>
</evidence>
<comment type="function">
    <text evidence="15">Bifunctional inositol kinase that acts in concert with the IP6K kinases IP6K1, IP6K2 and IP6K3 to synthesize the diphosphate group-containing inositol pyrophosphates diphosphoinositol pentakisphosphate, PP-InsP5, and bis-diphosphoinositol tetrakisphosphate, (PP)2-InsP4. PP-InsP5 and (PP)2-InsP4, also respectively called InsP7 and InsP8, regulate a variety of cellular processes, including apoptosis, vesicle trafficking, cytoskeletal dynamics, exocytosis, insulin signaling and neutrophil activation. Phosphorylates inositol hexakisphosphate (InsP6) at position 1 to produce PP-InsP5 which is in turn phosphorylated by IP6Ks to produce (PP)2-InsP4. Alternatively, phosphorylates PP-InsP5 at position 1, produced by IP6Ks from InsP6, to produce (PP)2-InsP4. Activated when cells are exposed to hyperosmotic stress.</text>
</comment>
<accession>A0A4Z2EW11</accession>
<evidence type="ECO:0000256" key="6">
    <source>
        <dbReference type="ARBA" id="ARBA00022490"/>
    </source>
</evidence>
<evidence type="ECO:0000256" key="17">
    <source>
        <dbReference type="ARBA" id="ARBA00041337"/>
    </source>
</evidence>
<evidence type="ECO:0000256" key="7">
    <source>
        <dbReference type="ARBA" id="ARBA00022553"/>
    </source>
</evidence>
<evidence type="ECO:0000313" key="21">
    <source>
        <dbReference type="EMBL" id="TNN32422.1"/>
    </source>
</evidence>
<keyword evidence="7" id="KW-0597">Phosphoprotein</keyword>
<dbReference type="GO" id="GO:0005829">
    <property type="term" value="C:cytosol"/>
    <property type="evidence" value="ECO:0007669"/>
    <property type="project" value="UniProtKB-SubCell"/>
</dbReference>
<comment type="catalytic activity">
    <reaction evidence="14">
        <text>1D-myo-inositol hexakisphosphate + ATP = 1-diphospho-1D-myo-inositol 2,3,4,5,6-pentakisphosphate + ADP</text>
        <dbReference type="Rhea" id="RHEA:37459"/>
        <dbReference type="ChEBI" id="CHEBI:30616"/>
        <dbReference type="ChEBI" id="CHEBI:58130"/>
        <dbReference type="ChEBI" id="CHEBI:74946"/>
        <dbReference type="ChEBI" id="CHEBI:456216"/>
        <dbReference type="EC" id="2.7.4.24"/>
    </reaction>
    <physiologicalReaction direction="left-to-right" evidence="14">
        <dbReference type="Rhea" id="RHEA:37460"/>
    </physiologicalReaction>
</comment>
<evidence type="ECO:0000256" key="8">
    <source>
        <dbReference type="ARBA" id="ARBA00022679"/>
    </source>
</evidence>
<comment type="similarity">
    <text evidence="3">Belongs to the histidine acid phosphatase family. VIP1 subfamily.</text>
</comment>
<evidence type="ECO:0000256" key="12">
    <source>
        <dbReference type="ARBA" id="ARBA00023136"/>
    </source>
</evidence>
<keyword evidence="12" id="KW-0472">Membrane</keyword>
<evidence type="ECO:0000256" key="4">
    <source>
        <dbReference type="ARBA" id="ARBA00012893"/>
    </source>
</evidence>
<keyword evidence="11" id="KW-0067">ATP-binding</keyword>
<evidence type="ECO:0000256" key="13">
    <source>
        <dbReference type="ARBA" id="ARBA00033696"/>
    </source>
</evidence>
<dbReference type="Proteomes" id="UP000314294">
    <property type="component" value="Unassembled WGS sequence"/>
</dbReference>
<comment type="catalytic activity">
    <reaction evidence="13">
        <text>5-diphospho-1D-myo-inositol 1,2,3,4,6-pentakisphosphate + ATP + H(+) = 1,5-bis(diphospho)-1D-myo-inositol 2,3,4,6-tetrakisphosphate + ADP</text>
        <dbReference type="Rhea" id="RHEA:10276"/>
        <dbReference type="ChEBI" id="CHEBI:15378"/>
        <dbReference type="ChEBI" id="CHEBI:30616"/>
        <dbReference type="ChEBI" id="CHEBI:58628"/>
        <dbReference type="ChEBI" id="CHEBI:77983"/>
        <dbReference type="ChEBI" id="CHEBI:456216"/>
        <dbReference type="EC" id="2.7.4.24"/>
    </reaction>
    <physiologicalReaction direction="left-to-right" evidence="13">
        <dbReference type="Rhea" id="RHEA:10277"/>
    </physiologicalReaction>
</comment>
<gene>
    <name evidence="21" type="primary">PPIP5K1_1</name>
    <name evidence="21" type="ORF">EYF80_057417</name>
</gene>
<name>A0A4Z2EW11_9TELE</name>
<dbReference type="PROSITE" id="PS00616">
    <property type="entry name" value="HIS_ACID_PHOSPHAT_1"/>
    <property type="match status" value="1"/>
</dbReference>
<dbReference type="FunFam" id="3.40.50.11950:FF:000003">
    <property type="entry name" value="Inositol hexakisphosphate and diphosphoinositol-pentakisphosphate kinase"/>
    <property type="match status" value="1"/>
</dbReference>
<dbReference type="EC" id="2.7.4.24" evidence="4"/>
<evidence type="ECO:0000256" key="11">
    <source>
        <dbReference type="ARBA" id="ARBA00022840"/>
    </source>
</evidence>
<evidence type="ECO:0000256" key="20">
    <source>
        <dbReference type="SAM" id="MobiDB-lite"/>
    </source>
</evidence>
<dbReference type="GO" id="GO:0005886">
    <property type="term" value="C:plasma membrane"/>
    <property type="evidence" value="ECO:0007669"/>
    <property type="project" value="UniProtKB-SubCell"/>
</dbReference>
<dbReference type="InterPro" id="IPR000560">
    <property type="entry name" value="His_Pase_clade-2"/>
</dbReference>
<evidence type="ECO:0000256" key="14">
    <source>
        <dbReference type="ARBA" id="ARBA00034629"/>
    </source>
</evidence>
<evidence type="ECO:0000256" key="10">
    <source>
        <dbReference type="ARBA" id="ARBA00022777"/>
    </source>
</evidence>
<evidence type="ECO:0000256" key="3">
    <source>
        <dbReference type="ARBA" id="ARBA00005609"/>
    </source>
</evidence>
<evidence type="ECO:0000256" key="18">
    <source>
        <dbReference type="ARBA" id="ARBA00041594"/>
    </source>
</evidence>
<dbReference type="InterPro" id="IPR029033">
    <property type="entry name" value="His_PPase_superfam"/>
</dbReference>
<comment type="subcellular location">
    <subcellularLocation>
        <location evidence="1">Cell membrane</location>
    </subcellularLocation>
    <subcellularLocation>
        <location evidence="2">Cytoplasm</location>
        <location evidence="2">Cytosol</location>
    </subcellularLocation>
</comment>
<dbReference type="OrthoDB" id="18042at2759"/>
<sequence>MLRLLQQTVCGFDLLRASGHSYVCDVNGFSFVKNSMKYYDDCAKILGNIVMRELAPQFQIPWSIPTEAEDIPIVPTTSGTIPASRLHRDSVLLRMELRCVIAVIRHGDRTPKQKMKMEEYGINRVEKLDIAYAHCLPLVRKIQLDMQRTHEDESVNKLHPLYSRGVMSPGRHVRTRLYFTSESHVHSLLSIFRYGGMLDEENDEQWRRAMDYLSAVSELNYMTQIVIMLYEDNTKDITSEERFHVELHFSPGVKGVEEEENAPTGFGFRPASAEVARQKQTDPGSLEDLTRDETDRAVLSETSSQKVGSYRLFSLCSRQSPDMKQSGLGTCRRAPPPISHWPPDSGARSLV</sequence>
<keyword evidence="9" id="KW-0547">Nucleotide-binding</keyword>
<evidence type="ECO:0000256" key="5">
    <source>
        <dbReference type="ARBA" id="ARBA00022475"/>
    </source>
</evidence>
<dbReference type="AlphaFoldDB" id="A0A4Z2EW11"/>
<evidence type="ECO:0000256" key="19">
    <source>
        <dbReference type="ARBA" id="ARBA00042121"/>
    </source>
</evidence>
<keyword evidence="8" id="KW-0808">Transferase</keyword>
<proteinExistence type="inferred from homology"/>
<evidence type="ECO:0000256" key="15">
    <source>
        <dbReference type="ARBA" id="ARBA00037056"/>
    </source>
</evidence>
<reference evidence="21 22" key="1">
    <citation type="submission" date="2019-03" db="EMBL/GenBank/DDBJ databases">
        <title>First draft genome of Liparis tanakae, snailfish: a comprehensive survey of snailfish specific genes.</title>
        <authorList>
            <person name="Kim W."/>
            <person name="Song I."/>
            <person name="Jeong J.-H."/>
            <person name="Kim D."/>
            <person name="Kim S."/>
            <person name="Ryu S."/>
            <person name="Song J.Y."/>
            <person name="Lee S.K."/>
        </authorList>
    </citation>
    <scope>NUCLEOTIDE SEQUENCE [LARGE SCALE GENOMIC DNA]</scope>
    <source>
        <tissue evidence="21">Muscle</tissue>
    </source>
</reference>
<dbReference type="SUPFAM" id="SSF53254">
    <property type="entry name" value="Phosphoglycerate mutase-like"/>
    <property type="match status" value="2"/>
</dbReference>
<evidence type="ECO:0000256" key="16">
    <source>
        <dbReference type="ARBA" id="ARBA00040528"/>
    </source>
</evidence>
<feature type="region of interest" description="Disordered" evidence="20">
    <location>
        <begin position="320"/>
        <end position="351"/>
    </location>
</feature>
<keyword evidence="10 21" id="KW-0418">Kinase</keyword>
<keyword evidence="22" id="KW-1185">Reference proteome</keyword>